<organism evidence="2 3">
    <name type="scientific">Brachionus plicatilis</name>
    <name type="common">Marine rotifer</name>
    <name type="synonym">Brachionus muelleri</name>
    <dbReference type="NCBI Taxonomy" id="10195"/>
    <lineage>
        <taxon>Eukaryota</taxon>
        <taxon>Metazoa</taxon>
        <taxon>Spiralia</taxon>
        <taxon>Gnathifera</taxon>
        <taxon>Rotifera</taxon>
        <taxon>Eurotatoria</taxon>
        <taxon>Monogononta</taxon>
        <taxon>Pseudotrocha</taxon>
        <taxon>Ploima</taxon>
        <taxon>Brachionidae</taxon>
        <taxon>Brachionus</taxon>
    </lineage>
</organism>
<evidence type="ECO:0000313" key="2">
    <source>
        <dbReference type="EMBL" id="RNA42861.1"/>
    </source>
</evidence>
<feature type="compositionally biased region" description="Basic residues" evidence="1">
    <location>
        <begin position="28"/>
        <end position="37"/>
    </location>
</feature>
<keyword evidence="3" id="KW-1185">Reference proteome</keyword>
<dbReference type="Proteomes" id="UP000276133">
    <property type="component" value="Unassembled WGS sequence"/>
</dbReference>
<accession>A0A3M7T4D3</accession>
<evidence type="ECO:0000313" key="3">
    <source>
        <dbReference type="Proteomes" id="UP000276133"/>
    </source>
</evidence>
<protein>
    <submittedName>
        <fullName evidence="2">Uncharacterized protein</fullName>
    </submittedName>
</protein>
<feature type="region of interest" description="Disordered" evidence="1">
    <location>
        <begin position="17"/>
        <end position="63"/>
    </location>
</feature>
<dbReference type="AlphaFoldDB" id="A0A3M7T4D3"/>
<evidence type="ECO:0000256" key="1">
    <source>
        <dbReference type="SAM" id="MobiDB-lite"/>
    </source>
</evidence>
<gene>
    <name evidence="2" type="ORF">BpHYR1_013601</name>
</gene>
<comment type="caution">
    <text evidence="2">The sequence shown here is derived from an EMBL/GenBank/DDBJ whole genome shotgun (WGS) entry which is preliminary data.</text>
</comment>
<dbReference type="EMBL" id="REGN01000310">
    <property type="protein sequence ID" value="RNA42861.1"/>
    <property type="molecule type" value="Genomic_DNA"/>
</dbReference>
<sequence length="108" mass="12302">MRLKKEYYIEIKNAKKGSKNPTVTSKSKERKLKRRQLKNAISESSSPAILSKASSGNCNDDNKSNKTHLQILFFKVIICSPSSRICCRSLESEVIKMSWSKFSDNSRN</sequence>
<feature type="compositionally biased region" description="Low complexity" evidence="1">
    <location>
        <begin position="40"/>
        <end position="55"/>
    </location>
</feature>
<proteinExistence type="predicted"/>
<name>A0A3M7T4D3_BRAPC</name>
<reference evidence="2 3" key="1">
    <citation type="journal article" date="2018" name="Sci. Rep.">
        <title>Genomic signatures of local adaptation to the degree of environmental predictability in rotifers.</title>
        <authorList>
            <person name="Franch-Gras L."/>
            <person name="Hahn C."/>
            <person name="Garcia-Roger E.M."/>
            <person name="Carmona M.J."/>
            <person name="Serra M."/>
            <person name="Gomez A."/>
        </authorList>
    </citation>
    <scope>NUCLEOTIDE SEQUENCE [LARGE SCALE GENOMIC DNA]</scope>
    <source>
        <strain evidence="2">HYR1</strain>
    </source>
</reference>